<keyword evidence="2" id="KW-1185">Reference proteome</keyword>
<gene>
    <name evidence="1" type="ORF">HMPREF9703_00478</name>
</gene>
<reference evidence="1 2" key="1">
    <citation type="submission" date="2012-01" db="EMBL/GenBank/DDBJ databases">
        <title>The Genome Sequence of Dolosigranulum pigrum ATCC 51524.</title>
        <authorList>
            <consortium name="The Broad Institute Genome Sequencing Platform"/>
            <person name="Earl A."/>
            <person name="Ward D."/>
            <person name="Feldgarden M."/>
            <person name="Gevers D."/>
            <person name="Huys G."/>
            <person name="Young S.K."/>
            <person name="Zeng Q."/>
            <person name="Gargeya S."/>
            <person name="Fitzgerald M."/>
            <person name="Haas B."/>
            <person name="Abouelleil A."/>
            <person name="Alvarado L."/>
            <person name="Arachchi H.M."/>
            <person name="Berlin A."/>
            <person name="Chapman S.B."/>
            <person name="Gearin G."/>
            <person name="Goldberg J."/>
            <person name="Griggs A."/>
            <person name="Gujja S."/>
            <person name="Hansen M."/>
            <person name="Heiman D."/>
            <person name="Howarth C."/>
            <person name="Larimer J."/>
            <person name="Lui A."/>
            <person name="MacDonald P.J.P."/>
            <person name="McCowen C."/>
            <person name="Montmayeur A."/>
            <person name="Murphy C."/>
            <person name="Neiman D."/>
            <person name="Pearson M."/>
            <person name="Priest M."/>
            <person name="Roberts A."/>
            <person name="Saif S."/>
            <person name="Shea T."/>
            <person name="Sisk P."/>
            <person name="Stolte C."/>
            <person name="Sykes S."/>
            <person name="Wortman J."/>
            <person name="Nusbaum C."/>
            <person name="Birren B."/>
        </authorList>
    </citation>
    <scope>NUCLEOTIDE SEQUENCE [LARGE SCALE GENOMIC DNA]</scope>
    <source>
        <strain evidence="1 2">ATCC 51524</strain>
    </source>
</reference>
<dbReference type="EMBL" id="AGEF01000005">
    <property type="protein sequence ID" value="EHR34207.1"/>
    <property type="molecule type" value="Genomic_DNA"/>
</dbReference>
<proteinExistence type="predicted"/>
<sequence length="33" mass="3756">MKKLSTIVMSVMLIIPTFAYGAQNVTDQVRDKR</sequence>
<dbReference type="Proteomes" id="UP000003599">
    <property type="component" value="Unassembled WGS sequence"/>
</dbReference>
<evidence type="ECO:0000313" key="2">
    <source>
        <dbReference type="Proteomes" id="UP000003599"/>
    </source>
</evidence>
<evidence type="ECO:0000313" key="1">
    <source>
        <dbReference type="EMBL" id="EHR34207.1"/>
    </source>
</evidence>
<protein>
    <submittedName>
        <fullName evidence="1">Uncharacterized protein</fullName>
    </submittedName>
</protein>
<organism evidence="1 2">
    <name type="scientific">Dolosigranulum pigrum ATCC 51524</name>
    <dbReference type="NCBI Taxonomy" id="883103"/>
    <lineage>
        <taxon>Bacteria</taxon>
        <taxon>Bacillati</taxon>
        <taxon>Bacillota</taxon>
        <taxon>Bacilli</taxon>
        <taxon>Lactobacillales</taxon>
        <taxon>Carnobacteriaceae</taxon>
        <taxon>Dolosigranulum</taxon>
    </lineage>
</organism>
<accession>H3NDG7</accession>
<dbReference type="AlphaFoldDB" id="H3NDG7"/>
<name>H3NDG7_9LACT</name>
<comment type="caution">
    <text evidence="1">The sequence shown here is derived from an EMBL/GenBank/DDBJ whole genome shotgun (WGS) entry which is preliminary data.</text>
</comment>
<dbReference type="HOGENOM" id="CLU_3381588_0_0_9"/>